<evidence type="ECO:0000256" key="2">
    <source>
        <dbReference type="ARBA" id="ARBA00011322"/>
    </source>
</evidence>
<evidence type="ECO:0000313" key="11">
    <source>
        <dbReference type="Proteomes" id="UP000515561"/>
    </source>
</evidence>
<dbReference type="GO" id="GO:0006310">
    <property type="term" value="P:DNA recombination"/>
    <property type="evidence" value="ECO:0007669"/>
    <property type="project" value="UniProtKB-KW"/>
</dbReference>
<dbReference type="CDD" id="cd00840">
    <property type="entry name" value="MPP_Mre11_N"/>
    <property type="match status" value="1"/>
</dbReference>
<feature type="domain" description="Calcineurin-like phosphoesterase" evidence="8">
    <location>
        <begin position="1"/>
        <end position="217"/>
    </location>
</feature>
<dbReference type="Pfam" id="PF00149">
    <property type="entry name" value="Metallophos"/>
    <property type="match status" value="1"/>
</dbReference>
<dbReference type="AlphaFoldDB" id="A0A6S6R5B9"/>
<evidence type="ECO:0000256" key="3">
    <source>
        <dbReference type="ARBA" id="ARBA00013365"/>
    </source>
</evidence>
<organism evidence="10 11">
    <name type="scientific">Anaerocolumna cellulosilytica</name>
    <dbReference type="NCBI Taxonomy" id="433286"/>
    <lineage>
        <taxon>Bacteria</taxon>
        <taxon>Bacillati</taxon>
        <taxon>Bacillota</taxon>
        <taxon>Clostridia</taxon>
        <taxon>Lachnospirales</taxon>
        <taxon>Lachnospiraceae</taxon>
        <taxon>Anaerocolumna</taxon>
    </lineage>
</organism>
<dbReference type="Gene3D" id="3.60.21.10">
    <property type="match status" value="1"/>
</dbReference>
<dbReference type="InterPro" id="IPR050535">
    <property type="entry name" value="DNA_Repair-Maintenance_Comp"/>
</dbReference>
<dbReference type="KEGG" id="acel:acsn021_18400"/>
<accession>A0A6S6R5B9</accession>
<evidence type="ECO:0000256" key="5">
    <source>
        <dbReference type="ARBA" id="ARBA00022801"/>
    </source>
</evidence>
<dbReference type="Proteomes" id="UP000515561">
    <property type="component" value="Chromosome"/>
</dbReference>
<evidence type="ECO:0000256" key="4">
    <source>
        <dbReference type="ARBA" id="ARBA00022722"/>
    </source>
</evidence>
<reference evidence="10 11" key="1">
    <citation type="journal article" date="2016" name="Int. J. Syst. Evol. Microbiol.">
        <title>Descriptions of Anaerotaenia torta gen. nov., sp. nov. and Anaerocolumna cellulosilytica gen. nov., sp. nov. isolated from a methanogenic reactor of cattle waste.</title>
        <authorList>
            <person name="Uek A."/>
            <person name="Ohtaki Y."/>
            <person name="Kaku N."/>
            <person name="Ueki K."/>
        </authorList>
    </citation>
    <scope>NUCLEOTIDE SEQUENCE [LARGE SCALE GENOMIC DNA]</scope>
    <source>
        <strain evidence="10 11">SN021</strain>
    </source>
</reference>
<dbReference type="EMBL" id="AP023367">
    <property type="protein sequence ID" value="BCJ94271.1"/>
    <property type="molecule type" value="Genomic_DNA"/>
</dbReference>
<evidence type="ECO:0000256" key="1">
    <source>
        <dbReference type="ARBA" id="ARBA00010555"/>
    </source>
</evidence>
<keyword evidence="7" id="KW-0255">Endonuclease</keyword>
<name>A0A6S6R5B9_9FIRM</name>
<proteinExistence type="inferred from homology"/>
<dbReference type="GO" id="GO:0008408">
    <property type="term" value="F:3'-5' exonuclease activity"/>
    <property type="evidence" value="ECO:0007669"/>
    <property type="project" value="InterPro"/>
</dbReference>
<dbReference type="GO" id="GO:0006260">
    <property type="term" value="P:DNA replication"/>
    <property type="evidence" value="ECO:0007669"/>
    <property type="project" value="UniProtKB-KW"/>
</dbReference>
<protein>
    <recommendedName>
        <fullName evidence="3 7">Nuclease SbcCD subunit D</fullName>
    </recommendedName>
</protein>
<sequence length="385" mass="43714">MKFLHISDLHIGKRVNEFSMLEDQRYILNQILDIIDLEKPEGILIAGDVYDKSMPSVEAVQLLDEFLTKLLAKNKPVFMISGNHDSPERLGFGSQIVKDKGLHIAGRFKGSLLQETLTDEYGRVNIYLLPFVKPAMVRPYFEKDIESYEEAVETIIASEDMNPLERNILIAHQFVTSGQKQPERCDSESISLGGLDNVDINCFQAFDYVALGHLHGPQRIGRDTIRYAGSPLKYSFSEARQRKSVTILNVKEKGEIEIKLLPLKPLRDMREIKGPMGALIKAGQMEKEGALDYIHATLTDEEDIYDAVGQLRQVYPNLMSLDFENSRSSPGILEFAAADSEVFVRKSPLYLFTEFYEAQNNSDLTEEQEQIMREVLEKDRGEGEL</sequence>
<dbReference type="SUPFAM" id="SSF56300">
    <property type="entry name" value="Metallo-dependent phosphatases"/>
    <property type="match status" value="1"/>
</dbReference>
<keyword evidence="4 7" id="KW-0540">Nuclease</keyword>
<dbReference type="NCBIfam" id="TIGR00619">
    <property type="entry name" value="sbcd"/>
    <property type="match status" value="1"/>
</dbReference>
<keyword evidence="7" id="KW-0233">DNA recombination</keyword>
<comment type="function">
    <text evidence="7">SbcCD cleaves DNA hairpin structures. These structures can inhibit DNA replication and are intermediates in certain DNA recombination reactions. The complex acts as a 3'-&gt;5' double strand exonuclease that can open hairpins. It also has a 5' single-strand endonuclease activity.</text>
</comment>
<keyword evidence="11" id="KW-1185">Reference proteome</keyword>
<dbReference type="InterPro" id="IPR041796">
    <property type="entry name" value="Mre11_N"/>
</dbReference>
<feature type="domain" description="Nuclease SbcCD subunit D C-terminal" evidence="9">
    <location>
        <begin position="265"/>
        <end position="359"/>
    </location>
</feature>
<dbReference type="Pfam" id="PF12320">
    <property type="entry name" value="SbcD_C"/>
    <property type="match status" value="1"/>
</dbReference>
<dbReference type="InterPro" id="IPR004843">
    <property type="entry name" value="Calcineurin-like_PHP"/>
</dbReference>
<dbReference type="InterPro" id="IPR029052">
    <property type="entry name" value="Metallo-depent_PP-like"/>
</dbReference>
<keyword evidence="5 7" id="KW-0378">Hydrolase</keyword>
<gene>
    <name evidence="7 10" type="primary">sbcD</name>
    <name evidence="10" type="ORF">acsn021_18400</name>
</gene>
<evidence type="ECO:0000259" key="9">
    <source>
        <dbReference type="Pfam" id="PF12320"/>
    </source>
</evidence>
<evidence type="ECO:0000313" key="10">
    <source>
        <dbReference type="EMBL" id="BCJ94271.1"/>
    </source>
</evidence>
<dbReference type="InterPro" id="IPR004593">
    <property type="entry name" value="SbcD"/>
</dbReference>
<dbReference type="PANTHER" id="PTHR30337:SF0">
    <property type="entry name" value="NUCLEASE SBCCD SUBUNIT D"/>
    <property type="match status" value="1"/>
</dbReference>
<dbReference type="PANTHER" id="PTHR30337">
    <property type="entry name" value="COMPONENT OF ATP-DEPENDENT DSDNA EXONUCLEASE"/>
    <property type="match status" value="1"/>
</dbReference>
<evidence type="ECO:0000259" key="8">
    <source>
        <dbReference type="Pfam" id="PF00149"/>
    </source>
</evidence>
<evidence type="ECO:0000256" key="6">
    <source>
        <dbReference type="ARBA" id="ARBA00022839"/>
    </source>
</evidence>
<dbReference type="InterPro" id="IPR026843">
    <property type="entry name" value="SbcD_C"/>
</dbReference>
<dbReference type="GO" id="GO:0004519">
    <property type="term" value="F:endonuclease activity"/>
    <property type="evidence" value="ECO:0007669"/>
    <property type="project" value="UniProtKB-KW"/>
</dbReference>
<keyword evidence="6 7" id="KW-0269">Exonuclease</keyword>
<comment type="subunit">
    <text evidence="2 7">Heterodimer of SbcC and SbcD.</text>
</comment>
<evidence type="ECO:0000256" key="7">
    <source>
        <dbReference type="RuleBase" id="RU363069"/>
    </source>
</evidence>
<dbReference type="RefSeq" id="WP_184091176.1">
    <property type="nucleotide sequence ID" value="NZ_AP023367.1"/>
</dbReference>
<comment type="similarity">
    <text evidence="1 7">Belongs to the SbcD family.</text>
</comment>
<keyword evidence="7" id="KW-0235">DNA replication</keyword>